<feature type="domain" description="GCF C-terminal" evidence="5">
    <location>
        <begin position="590"/>
        <end position="804"/>
    </location>
</feature>
<dbReference type="GO" id="GO:0071008">
    <property type="term" value="C:U2-type post-mRNA release spliceosomal complex"/>
    <property type="evidence" value="ECO:0007669"/>
    <property type="project" value="InterPro"/>
</dbReference>
<dbReference type="AlphaFoldDB" id="A0A8B7PB60"/>
<dbReference type="GO" id="GO:0003677">
    <property type="term" value="F:DNA binding"/>
    <property type="evidence" value="ECO:0007669"/>
    <property type="project" value="InterPro"/>
</dbReference>
<organism evidence="6 7">
    <name type="scientific">Hyalella azteca</name>
    <name type="common">Amphipod</name>
    <dbReference type="NCBI Taxonomy" id="294128"/>
    <lineage>
        <taxon>Eukaryota</taxon>
        <taxon>Metazoa</taxon>
        <taxon>Ecdysozoa</taxon>
        <taxon>Arthropoda</taxon>
        <taxon>Crustacea</taxon>
        <taxon>Multicrustacea</taxon>
        <taxon>Malacostraca</taxon>
        <taxon>Eumalacostraca</taxon>
        <taxon>Peracarida</taxon>
        <taxon>Amphipoda</taxon>
        <taxon>Senticaudata</taxon>
        <taxon>Talitrida</taxon>
        <taxon>Talitroidea</taxon>
        <taxon>Hyalellidae</taxon>
        <taxon>Hyalella</taxon>
    </lineage>
</organism>
<feature type="compositionally biased region" description="Basic and acidic residues" evidence="4">
    <location>
        <begin position="92"/>
        <end position="114"/>
    </location>
</feature>
<dbReference type="OMA" id="NDEMVEQ"/>
<evidence type="ECO:0000259" key="5">
    <source>
        <dbReference type="Pfam" id="PF07842"/>
    </source>
</evidence>
<feature type="region of interest" description="Disordered" evidence="4">
    <location>
        <begin position="92"/>
        <end position="117"/>
    </location>
</feature>
<evidence type="ECO:0000313" key="6">
    <source>
        <dbReference type="Proteomes" id="UP000694843"/>
    </source>
</evidence>
<dbReference type="GeneID" id="108679230"/>
<proteinExistence type="inferred from homology"/>
<feature type="compositionally biased region" description="Basic and acidic residues" evidence="4">
    <location>
        <begin position="537"/>
        <end position="551"/>
    </location>
</feature>
<name>A0A8B7PB60_HYAAZ</name>
<comment type="subcellular location">
    <subcellularLocation>
        <location evidence="1">Nucleus</location>
    </subcellularLocation>
</comment>
<accession>A0A8B7PB60</accession>
<feature type="region of interest" description="Disordered" evidence="4">
    <location>
        <begin position="233"/>
        <end position="285"/>
    </location>
</feature>
<dbReference type="InterPro" id="IPR012890">
    <property type="entry name" value="GCFC2-like"/>
</dbReference>
<evidence type="ECO:0000256" key="3">
    <source>
        <dbReference type="ARBA" id="ARBA00023242"/>
    </source>
</evidence>
<dbReference type="Pfam" id="PF15458">
    <property type="entry name" value="NTR2"/>
    <property type="match status" value="1"/>
</dbReference>
<feature type="compositionally biased region" description="Basic residues" evidence="4">
    <location>
        <begin position="1"/>
        <end position="10"/>
    </location>
</feature>
<sequence>MSLFKKKKAGNIRERKLPFDEEEDEKPVGDVSGGFGLTSNNGSFTNAIKKEKKKSKEKRIAVNALSFEDELEADDGIAFQEKKSVLSYKLRREMKKERKEKKKEEKDKFRDKPSLKGGIAELSEMGIKIVNGREAEAIAHQPGDSDDDDEVVDIKSSKESQHEFQLHRNATRDLKDVGRLTATSRHNRHSTLDPLKNILKSGQIPDANVIHMIRKQRQQAREMADYIPVDKGAEREEVKVSHKPGGRLIREEDNDRDEDDGGGGGDGRLHFSDVHSGTGGASAGTSLSEVKAMVAVGRVHQGSDEEDRVWETQQMKKAAGKLGEMELDASSRPGFTFGPAPSIPSFTSSAAAVTNAINNGSTGALLPSNSTPTPTTLMAATALLSSRPGANYQAEGIMKRLRDSRNSLAEVHRRHALDRDALRVEHEECVEGVRLCEQKKAELAQTFQLYQALRGYVTDLRECLNEKMVGIEDLEQRVLTLYKQRTDKLLARRRQDVTDQNDEVSPFISESLKQCPLRTRRGAEREGRRTRRRREREKRGGSAAQDHHDGTSTDDELPTQQLQQYQQQLEALSKESVELFSDVEEDFCSLEAVLRQFEKWRRAAPQAYADAYAANNMPALVGVFIRLELLLWNPLSEGVEIERQAWYAQLAMYAAPPASAALTLQEFAQDPDKHLLSRVVEKVVLVKLRDVVVAYWDPLSHSQSVRLVNLVRHFCQSCPTIRPTSQPLKKLCTAVVDKIRQAIDKDVFIPIFNKTAYESRTSSGSLFFQRQFWVAWKLLSLVLMWHKILSENSISDLGIRSILNLYLIPALNIAAQVNLKDGLEKAKYVIQAMPREWAKQENSDGSAHIFLSKLEHFLASTAQKTADIAYTNDPHWDDALQEIRKLLKSIGASRAASEISAKYLTKKEKSED</sequence>
<dbReference type="OrthoDB" id="429427at2759"/>
<gene>
    <name evidence="7" type="primary">LOC108679230</name>
</gene>
<dbReference type="KEGG" id="hazt:108679230"/>
<dbReference type="PANTHER" id="PTHR12214:SF0">
    <property type="entry name" value="LD29489P"/>
    <property type="match status" value="1"/>
</dbReference>
<dbReference type="InterPro" id="IPR028211">
    <property type="entry name" value="Ntr2"/>
</dbReference>
<feature type="region of interest" description="Disordered" evidence="4">
    <location>
        <begin position="517"/>
        <end position="556"/>
    </location>
</feature>
<evidence type="ECO:0000256" key="1">
    <source>
        <dbReference type="ARBA" id="ARBA00004123"/>
    </source>
</evidence>
<evidence type="ECO:0000256" key="2">
    <source>
        <dbReference type="ARBA" id="ARBA00010801"/>
    </source>
</evidence>
<evidence type="ECO:0000313" key="7">
    <source>
        <dbReference type="RefSeq" id="XP_018023323.1"/>
    </source>
</evidence>
<feature type="region of interest" description="Disordered" evidence="4">
    <location>
        <begin position="1"/>
        <end position="37"/>
    </location>
</feature>
<dbReference type="RefSeq" id="XP_018023323.1">
    <property type="nucleotide sequence ID" value="XM_018167834.2"/>
</dbReference>
<dbReference type="PANTHER" id="PTHR12214">
    <property type="entry name" value="GC-RICH SEQUENCE DNA-BINDING FACTOR"/>
    <property type="match status" value="1"/>
</dbReference>
<keyword evidence="6" id="KW-1185">Reference proteome</keyword>
<keyword evidence="3" id="KW-0539">Nucleus</keyword>
<dbReference type="InterPro" id="IPR022783">
    <property type="entry name" value="GCFC_dom"/>
</dbReference>
<dbReference type="Pfam" id="PF07842">
    <property type="entry name" value="GCFC"/>
    <property type="match status" value="1"/>
</dbReference>
<reference evidence="7" key="1">
    <citation type="submission" date="2025-08" db="UniProtKB">
        <authorList>
            <consortium name="RefSeq"/>
        </authorList>
    </citation>
    <scope>IDENTIFICATION</scope>
    <source>
        <tissue evidence="7">Whole organism</tissue>
    </source>
</reference>
<dbReference type="GO" id="GO:0000390">
    <property type="term" value="P:spliceosomal complex disassembly"/>
    <property type="evidence" value="ECO:0007669"/>
    <property type="project" value="InterPro"/>
</dbReference>
<protein>
    <submittedName>
        <fullName evidence="7">PAX3- and PAX7-binding protein 1</fullName>
    </submittedName>
</protein>
<comment type="similarity">
    <text evidence="2">Belongs to the GCF family.</text>
</comment>
<evidence type="ECO:0000256" key="4">
    <source>
        <dbReference type="SAM" id="MobiDB-lite"/>
    </source>
</evidence>
<dbReference type="Proteomes" id="UP000694843">
    <property type="component" value="Unplaced"/>
</dbReference>